<dbReference type="PANTHER" id="PTHR21089">
    <property type="entry name" value="SHIKIMATE DEHYDROGENASE"/>
    <property type="match status" value="1"/>
</dbReference>
<dbReference type="GO" id="GO:0009423">
    <property type="term" value="P:chorismate biosynthetic process"/>
    <property type="evidence" value="ECO:0007669"/>
    <property type="project" value="UniProtKB-UniPathway"/>
</dbReference>
<dbReference type="InterPro" id="IPR006151">
    <property type="entry name" value="Shikm_DH/Glu-tRNA_Rdtase"/>
</dbReference>
<evidence type="ECO:0000259" key="1">
    <source>
        <dbReference type="Pfam" id="PF01488"/>
    </source>
</evidence>
<reference evidence="3" key="1">
    <citation type="submission" date="2018-05" db="EMBL/GenBank/DDBJ databases">
        <authorList>
            <person name="Lanie J.A."/>
            <person name="Ng W.-L."/>
            <person name="Kazmierczak K.M."/>
            <person name="Andrzejewski T.M."/>
            <person name="Davidsen T.M."/>
            <person name="Wayne K.J."/>
            <person name="Tettelin H."/>
            <person name="Glass J.I."/>
            <person name="Rusch D."/>
            <person name="Podicherti R."/>
            <person name="Tsui H.-C.T."/>
            <person name="Winkler M.E."/>
        </authorList>
    </citation>
    <scope>NUCLEOTIDE SEQUENCE</scope>
</reference>
<accession>A0A381RSF4</accession>
<dbReference type="GO" id="GO:0004764">
    <property type="term" value="F:shikimate 3-dehydrogenase (NADP+) activity"/>
    <property type="evidence" value="ECO:0007669"/>
    <property type="project" value="InterPro"/>
</dbReference>
<dbReference type="InterPro" id="IPR022893">
    <property type="entry name" value="Shikimate_DH_fam"/>
</dbReference>
<dbReference type="Gene3D" id="3.40.50.10860">
    <property type="entry name" value="Leucine Dehydrogenase, chain A, domain 1"/>
    <property type="match status" value="1"/>
</dbReference>
<dbReference type="SUPFAM" id="SSF51735">
    <property type="entry name" value="NAD(P)-binding Rossmann-fold domains"/>
    <property type="match status" value="1"/>
</dbReference>
<feature type="domain" description="Shikimate dehydrogenase substrate binding N-terminal" evidence="2">
    <location>
        <begin position="2"/>
        <end position="46"/>
    </location>
</feature>
<name>A0A381RSF4_9ZZZZ</name>
<dbReference type="CDD" id="cd01065">
    <property type="entry name" value="NAD_bind_Shikimate_DH"/>
    <property type="match status" value="1"/>
</dbReference>
<dbReference type="Pfam" id="PF08501">
    <property type="entry name" value="Shikimate_dh_N"/>
    <property type="match status" value="1"/>
</dbReference>
<dbReference type="Pfam" id="PF01488">
    <property type="entry name" value="Shikimate_DH"/>
    <property type="match status" value="1"/>
</dbReference>
<organism evidence="3">
    <name type="scientific">marine metagenome</name>
    <dbReference type="NCBI Taxonomy" id="408172"/>
    <lineage>
        <taxon>unclassified sequences</taxon>
        <taxon>metagenomes</taxon>
        <taxon>ecological metagenomes</taxon>
    </lineage>
</organism>
<evidence type="ECO:0000259" key="2">
    <source>
        <dbReference type="Pfam" id="PF08501"/>
    </source>
</evidence>
<dbReference type="InterPro" id="IPR013708">
    <property type="entry name" value="Shikimate_DH-bd_N"/>
</dbReference>
<gene>
    <name evidence="3" type="ORF">METZ01_LOCUS47018</name>
</gene>
<dbReference type="EMBL" id="UINC01002210">
    <property type="protein sequence ID" value="SUZ94164.1"/>
    <property type="molecule type" value="Genomic_DNA"/>
</dbReference>
<dbReference type="GO" id="GO:0050661">
    <property type="term" value="F:NADP binding"/>
    <property type="evidence" value="ECO:0007669"/>
    <property type="project" value="TreeGrafter"/>
</dbReference>
<dbReference type="SUPFAM" id="SSF53223">
    <property type="entry name" value="Aminoacid dehydrogenase-like, N-terminal domain"/>
    <property type="match status" value="1"/>
</dbReference>
<dbReference type="PANTHER" id="PTHR21089:SF1">
    <property type="entry name" value="BIFUNCTIONAL 3-DEHYDROQUINATE DEHYDRATASE_SHIKIMATE DEHYDROGENASE, CHLOROPLASTIC"/>
    <property type="match status" value="1"/>
</dbReference>
<dbReference type="UniPathway" id="UPA00053">
    <property type="reaction ID" value="UER00087"/>
</dbReference>
<protein>
    <recommendedName>
        <fullName evidence="4">Shikimate dehydrogenase (NADP(+))</fullName>
    </recommendedName>
</protein>
<feature type="domain" description="Quinate/shikimate 5-dehydrogenase/glutamyl-tRNA reductase" evidence="1">
    <location>
        <begin position="73"/>
        <end position="143"/>
    </location>
</feature>
<dbReference type="AlphaFoldDB" id="A0A381RSF4"/>
<dbReference type="GO" id="GO:0005829">
    <property type="term" value="C:cytosol"/>
    <property type="evidence" value="ECO:0007669"/>
    <property type="project" value="TreeGrafter"/>
</dbReference>
<proteinExistence type="predicted"/>
<dbReference type="InterPro" id="IPR046346">
    <property type="entry name" value="Aminoacid_DH-like_N_sf"/>
</dbReference>
<dbReference type="Gene3D" id="3.40.50.720">
    <property type="entry name" value="NAD(P)-binding Rossmann-like Domain"/>
    <property type="match status" value="1"/>
</dbReference>
<sequence length="229" mass="25381">MPQIINLIKNGDLSGINVTIPHKENIMEYLDNINPRAQSIGAVNIIMNNGNKLIGNNTDWFGFLMALKKNRIDPANKEVIVLGAGGTAKAVLFALKQAGVNKIVLLNRTLQKAEELKEDIVFPYPLTHLAKMIKNDSIIINTTPIGMQSAQSPIDLGLIHKNQTLIDVIYTPFETAFLKLGKKIGAKTLNGLDMFIYQGLTSIDLWFGKDISNQVNFTQLKTYLESKLC</sequence>
<evidence type="ECO:0000313" key="3">
    <source>
        <dbReference type="EMBL" id="SUZ94164.1"/>
    </source>
</evidence>
<dbReference type="GO" id="GO:0019632">
    <property type="term" value="P:shikimate metabolic process"/>
    <property type="evidence" value="ECO:0007669"/>
    <property type="project" value="TreeGrafter"/>
</dbReference>
<evidence type="ECO:0008006" key="4">
    <source>
        <dbReference type="Google" id="ProtNLM"/>
    </source>
</evidence>
<dbReference type="InterPro" id="IPR036291">
    <property type="entry name" value="NAD(P)-bd_dom_sf"/>
</dbReference>